<comment type="caution">
    <text evidence="2">The sequence shown here is derived from an EMBL/GenBank/DDBJ whole genome shotgun (WGS) entry which is preliminary data.</text>
</comment>
<dbReference type="EMBL" id="BJLH01000002">
    <property type="protein sequence ID" value="GEA59185.1"/>
    <property type="molecule type" value="Genomic_DNA"/>
</dbReference>
<accession>A0A4Y3IJ32</accession>
<feature type="signal peptide" evidence="1">
    <location>
        <begin position="1"/>
        <end position="22"/>
    </location>
</feature>
<evidence type="ECO:0000256" key="1">
    <source>
        <dbReference type="SAM" id="SignalP"/>
    </source>
</evidence>
<keyword evidence="3" id="KW-1185">Reference proteome</keyword>
<sequence length="247" mass="26909">MTKLTHISASILSLIFAHSALAEESSPNPSDLTETSTSAFFGINNQGSVKGSISSDFNYKSNQTGMLTIEGTMTQEGKYSDSRIQYFHVFSLKDQLVPRAAMSIDIIDNAMFTSASVGGVAALNVGVEGLQIFPRVGLLAGEYSEDSMNHFKAKDDSALGVSGALYMMYTVGNDGTYIGAWPEYNYLNGDIETSLLKSTLMIATPFSDDKTRWGQLRLDNTSGSMKSGSNSIEFDDTVVWANYKFYF</sequence>
<evidence type="ECO:0000313" key="2">
    <source>
        <dbReference type="EMBL" id="GEA59185.1"/>
    </source>
</evidence>
<protein>
    <submittedName>
        <fullName evidence="2">Uncharacterized protein</fullName>
    </submittedName>
</protein>
<proteinExistence type="predicted"/>
<name>A0A4Y3IJ32_9VIBR</name>
<reference evidence="2 3" key="1">
    <citation type="submission" date="2019-06" db="EMBL/GenBank/DDBJ databases">
        <title>Whole genome shotgun sequence of Vibrio comitans NBRC 102076.</title>
        <authorList>
            <person name="Hosoyama A."/>
            <person name="Uohara A."/>
            <person name="Ohji S."/>
            <person name="Ichikawa N."/>
        </authorList>
    </citation>
    <scope>NUCLEOTIDE SEQUENCE [LARGE SCALE GENOMIC DNA]</scope>
    <source>
        <strain evidence="2 3">NBRC 102076</strain>
    </source>
</reference>
<dbReference type="RefSeq" id="WP_141268809.1">
    <property type="nucleotide sequence ID" value="NZ_BJLH01000002.1"/>
</dbReference>
<dbReference type="Proteomes" id="UP000318242">
    <property type="component" value="Unassembled WGS sequence"/>
</dbReference>
<organism evidence="2 3">
    <name type="scientific">Vibrio comitans NBRC 102076</name>
    <dbReference type="NCBI Taxonomy" id="1219078"/>
    <lineage>
        <taxon>Bacteria</taxon>
        <taxon>Pseudomonadati</taxon>
        <taxon>Pseudomonadota</taxon>
        <taxon>Gammaproteobacteria</taxon>
        <taxon>Vibrionales</taxon>
        <taxon>Vibrionaceae</taxon>
        <taxon>Vibrio</taxon>
    </lineage>
</organism>
<evidence type="ECO:0000313" key="3">
    <source>
        <dbReference type="Proteomes" id="UP000318242"/>
    </source>
</evidence>
<feature type="chain" id="PRO_5021203150" evidence="1">
    <location>
        <begin position="23"/>
        <end position="247"/>
    </location>
</feature>
<dbReference type="OrthoDB" id="5896825at2"/>
<dbReference type="AlphaFoldDB" id="A0A4Y3IJ32"/>
<gene>
    <name evidence="2" type="ORF">VCO01S_03780</name>
</gene>
<keyword evidence="1" id="KW-0732">Signal</keyword>